<accession>A0ABD3W9C5</accession>
<evidence type="ECO:0000313" key="1">
    <source>
        <dbReference type="EMBL" id="KAL3869438.1"/>
    </source>
</evidence>
<proteinExistence type="predicted"/>
<dbReference type="Proteomes" id="UP001634394">
    <property type="component" value="Unassembled WGS sequence"/>
</dbReference>
<comment type="caution">
    <text evidence="1">The sequence shown here is derived from an EMBL/GenBank/DDBJ whole genome shotgun (WGS) entry which is preliminary data.</text>
</comment>
<dbReference type="EMBL" id="JBJQND010000008">
    <property type="protein sequence ID" value="KAL3869438.1"/>
    <property type="molecule type" value="Genomic_DNA"/>
</dbReference>
<gene>
    <name evidence="1" type="ORF">ACJMK2_042119</name>
</gene>
<name>A0ABD3W9C5_SINWO</name>
<sequence>MPVCTPQYQQYCQILTETEHASLHTSIPTILSDLTETEHASLHTSIPTILSDLTETEHASLHTSIPTILSDLDRNRTCQSAHLNTNNSQI</sequence>
<keyword evidence="2" id="KW-1185">Reference proteome</keyword>
<organism evidence="1 2">
    <name type="scientific">Sinanodonta woodiana</name>
    <name type="common">Chinese pond mussel</name>
    <name type="synonym">Anodonta woodiana</name>
    <dbReference type="NCBI Taxonomy" id="1069815"/>
    <lineage>
        <taxon>Eukaryota</taxon>
        <taxon>Metazoa</taxon>
        <taxon>Spiralia</taxon>
        <taxon>Lophotrochozoa</taxon>
        <taxon>Mollusca</taxon>
        <taxon>Bivalvia</taxon>
        <taxon>Autobranchia</taxon>
        <taxon>Heteroconchia</taxon>
        <taxon>Palaeoheterodonta</taxon>
        <taxon>Unionida</taxon>
        <taxon>Unionoidea</taxon>
        <taxon>Unionidae</taxon>
        <taxon>Unioninae</taxon>
        <taxon>Sinanodonta</taxon>
    </lineage>
</organism>
<protein>
    <submittedName>
        <fullName evidence="1">Uncharacterized protein</fullName>
    </submittedName>
</protein>
<evidence type="ECO:0000313" key="2">
    <source>
        <dbReference type="Proteomes" id="UP001634394"/>
    </source>
</evidence>
<dbReference type="AlphaFoldDB" id="A0ABD3W9C5"/>
<reference evidence="1 2" key="1">
    <citation type="submission" date="2024-11" db="EMBL/GenBank/DDBJ databases">
        <title>Chromosome-level genome assembly of the freshwater bivalve Anodonta woodiana.</title>
        <authorList>
            <person name="Chen X."/>
        </authorList>
    </citation>
    <scope>NUCLEOTIDE SEQUENCE [LARGE SCALE GENOMIC DNA]</scope>
    <source>
        <strain evidence="1">MN2024</strain>
        <tissue evidence="1">Gills</tissue>
    </source>
</reference>